<keyword evidence="2" id="KW-1185">Reference proteome</keyword>
<evidence type="ECO:0000313" key="1">
    <source>
        <dbReference type="EMBL" id="MCI32227.1"/>
    </source>
</evidence>
<feature type="non-terminal residue" evidence="1">
    <location>
        <position position="1"/>
    </location>
</feature>
<organism evidence="1 2">
    <name type="scientific">Trifolium medium</name>
    <dbReference type="NCBI Taxonomy" id="97028"/>
    <lineage>
        <taxon>Eukaryota</taxon>
        <taxon>Viridiplantae</taxon>
        <taxon>Streptophyta</taxon>
        <taxon>Embryophyta</taxon>
        <taxon>Tracheophyta</taxon>
        <taxon>Spermatophyta</taxon>
        <taxon>Magnoliopsida</taxon>
        <taxon>eudicotyledons</taxon>
        <taxon>Gunneridae</taxon>
        <taxon>Pentapetalae</taxon>
        <taxon>rosids</taxon>
        <taxon>fabids</taxon>
        <taxon>Fabales</taxon>
        <taxon>Fabaceae</taxon>
        <taxon>Papilionoideae</taxon>
        <taxon>50 kb inversion clade</taxon>
        <taxon>NPAAA clade</taxon>
        <taxon>Hologalegina</taxon>
        <taxon>IRL clade</taxon>
        <taxon>Trifolieae</taxon>
        <taxon>Trifolium</taxon>
    </lineage>
</organism>
<evidence type="ECO:0000313" key="2">
    <source>
        <dbReference type="Proteomes" id="UP000265520"/>
    </source>
</evidence>
<comment type="caution">
    <text evidence="1">The sequence shown here is derived from an EMBL/GenBank/DDBJ whole genome shotgun (WGS) entry which is preliminary data.</text>
</comment>
<dbReference type="Proteomes" id="UP000265520">
    <property type="component" value="Unassembled WGS sequence"/>
</dbReference>
<dbReference type="EMBL" id="LXQA010193627">
    <property type="protein sequence ID" value="MCI32227.1"/>
    <property type="molecule type" value="Genomic_DNA"/>
</dbReference>
<protein>
    <submittedName>
        <fullName evidence="1">Uncharacterized protein</fullName>
    </submittedName>
</protein>
<name>A0A392R7J7_9FABA</name>
<proteinExistence type="predicted"/>
<sequence length="60" mass="6838">YEGLHLLCINCGKSGHYEGCLDKTTDVEEVKGGWWPGDRDRRDERIWLTGSTVDGPWMVV</sequence>
<accession>A0A392R7J7</accession>
<dbReference type="AlphaFoldDB" id="A0A392R7J7"/>
<reference evidence="1 2" key="1">
    <citation type="journal article" date="2018" name="Front. Plant Sci.">
        <title>Red Clover (Trifolium pratense) and Zigzag Clover (T. medium) - A Picture of Genomic Similarities and Differences.</title>
        <authorList>
            <person name="Dluhosova J."/>
            <person name="Istvanek J."/>
            <person name="Nedelnik J."/>
            <person name="Repkova J."/>
        </authorList>
    </citation>
    <scope>NUCLEOTIDE SEQUENCE [LARGE SCALE GENOMIC DNA]</scope>
    <source>
        <strain evidence="2">cv. 10/8</strain>
        <tissue evidence="1">Leaf</tissue>
    </source>
</reference>